<dbReference type="Proteomes" id="UP000194469">
    <property type="component" value="Unassembled WGS sequence"/>
</dbReference>
<evidence type="ECO:0000313" key="3">
    <source>
        <dbReference type="EMBL" id="SMQ60871.1"/>
    </source>
</evidence>
<evidence type="ECO:0000313" key="4">
    <source>
        <dbReference type="Proteomes" id="UP000194469"/>
    </source>
</evidence>
<reference evidence="4" key="1">
    <citation type="submission" date="2017-04" db="EMBL/GenBank/DDBJ databases">
        <authorList>
            <person name="Varghese N."/>
            <person name="Submissions S."/>
        </authorList>
    </citation>
    <scope>NUCLEOTIDE SEQUENCE [LARGE SCALE GENOMIC DNA]</scope>
    <source>
        <strain evidence="4">UI2</strain>
    </source>
</reference>
<evidence type="ECO:0000256" key="1">
    <source>
        <dbReference type="SAM" id="SignalP"/>
    </source>
</evidence>
<dbReference type="PROSITE" id="PS51257">
    <property type="entry name" value="PROKAR_LIPOPROTEIN"/>
    <property type="match status" value="1"/>
</dbReference>
<keyword evidence="1" id="KW-0732">Signal</keyword>
<feature type="chain" id="PRO_5013277859" description="TPM domain-containing protein" evidence="1">
    <location>
        <begin position="29"/>
        <end position="174"/>
    </location>
</feature>
<keyword evidence="4" id="KW-1185">Reference proteome</keyword>
<dbReference type="InterPro" id="IPR007621">
    <property type="entry name" value="TPM_dom"/>
</dbReference>
<protein>
    <recommendedName>
        <fullName evidence="2">TPM domain-containing protein</fullName>
    </recommendedName>
</protein>
<feature type="signal peptide" evidence="1">
    <location>
        <begin position="1"/>
        <end position="28"/>
    </location>
</feature>
<dbReference type="PANTHER" id="PTHR30373">
    <property type="entry name" value="UPF0603 PROTEIN YGCG"/>
    <property type="match status" value="1"/>
</dbReference>
<organism evidence="3 4">
    <name type="scientific">Sphingopyxis terrae subsp. ummariensis</name>
    <dbReference type="NCBI Taxonomy" id="429001"/>
    <lineage>
        <taxon>Bacteria</taxon>
        <taxon>Pseudomonadati</taxon>
        <taxon>Pseudomonadota</taxon>
        <taxon>Alphaproteobacteria</taxon>
        <taxon>Sphingomonadales</taxon>
        <taxon>Sphingomonadaceae</taxon>
        <taxon>Sphingopyxis</taxon>
    </lineage>
</organism>
<dbReference type="Pfam" id="PF04536">
    <property type="entry name" value="TPM_phosphatase"/>
    <property type="match status" value="1"/>
</dbReference>
<dbReference type="EMBL" id="FXWL01000001">
    <property type="protein sequence ID" value="SMQ60871.1"/>
    <property type="molecule type" value="Genomic_DNA"/>
</dbReference>
<proteinExistence type="predicted"/>
<dbReference type="PANTHER" id="PTHR30373:SF2">
    <property type="entry name" value="UPF0603 PROTEIN YGCG"/>
    <property type="match status" value="1"/>
</dbReference>
<dbReference type="RefSeq" id="WP_086455885.1">
    <property type="nucleotide sequence ID" value="NZ_JBHUNO010000001.1"/>
</dbReference>
<sequence length="174" mass="18397">MRAAAIAASLTMLIIVGGCNGGSGPAAAKETAACDGVPQMALAGRVTDAANILPAEDEARLSGRLARYERDTQHQMVIVTTPSLHGVRIDNFGTCLGNRWKIGWQGHDDGVIVVIAPNERQMRIATGIGMEKILTDDKALAIVHRMTPYFAKADYSRGLSVGIDVIAAETGDKP</sequence>
<name>A0A1Y6EI66_9SPHN</name>
<dbReference type="Gene3D" id="3.10.310.50">
    <property type="match status" value="1"/>
</dbReference>
<accession>A0A1Y6EI66</accession>
<evidence type="ECO:0000259" key="2">
    <source>
        <dbReference type="Pfam" id="PF04536"/>
    </source>
</evidence>
<gene>
    <name evidence="3" type="ORF">SAMN06295984_0484</name>
</gene>
<dbReference type="AlphaFoldDB" id="A0A1Y6EI66"/>
<feature type="domain" description="TPM" evidence="2">
    <location>
        <begin position="46"/>
        <end position="168"/>
    </location>
</feature>